<dbReference type="InterPro" id="IPR051316">
    <property type="entry name" value="Zinc-reg_GTPase_activator"/>
</dbReference>
<dbReference type="GO" id="GO:0005737">
    <property type="term" value="C:cytoplasm"/>
    <property type="evidence" value="ECO:0007669"/>
    <property type="project" value="TreeGrafter"/>
</dbReference>
<dbReference type="Proteomes" id="UP000286806">
    <property type="component" value="Unassembled WGS sequence"/>
</dbReference>
<comment type="catalytic activity">
    <reaction evidence="6">
        <text>GTP + H2O = GDP + phosphate + H(+)</text>
        <dbReference type="Rhea" id="RHEA:19669"/>
        <dbReference type="ChEBI" id="CHEBI:15377"/>
        <dbReference type="ChEBI" id="CHEBI:15378"/>
        <dbReference type="ChEBI" id="CHEBI:37565"/>
        <dbReference type="ChEBI" id="CHEBI:43474"/>
        <dbReference type="ChEBI" id="CHEBI:58189"/>
    </reaction>
    <physiologicalReaction direction="left-to-right" evidence="6">
        <dbReference type="Rhea" id="RHEA:19670"/>
    </physiologicalReaction>
</comment>
<comment type="caution">
    <text evidence="8">The sequence shown here is derived from an EMBL/GenBank/DDBJ whole genome shotgun (WGS) entry which is preliminary data.</text>
</comment>
<dbReference type="CDD" id="cd03112">
    <property type="entry name" value="CobW-like"/>
    <property type="match status" value="1"/>
</dbReference>
<comment type="function">
    <text evidence="5">Zinc chaperone that directly transfers zinc cofactor to target proteins, thereby activating them. Zinc is transferred from the CXCC motif in the GTPase domain to the zinc binding site in target proteins in a process requiring GTP hydrolysis.</text>
</comment>
<evidence type="ECO:0000259" key="7">
    <source>
        <dbReference type="SMART" id="SM00833"/>
    </source>
</evidence>
<name>A0A401JB41_9PROT</name>
<dbReference type="EMBL" id="BGOW01000003">
    <property type="protein sequence ID" value="GBL44882.1"/>
    <property type="molecule type" value="Genomic_DNA"/>
</dbReference>
<evidence type="ECO:0000256" key="1">
    <source>
        <dbReference type="ARBA" id="ARBA00022741"/>
    </source>
</evidence>
<gene>
    <name evidence="8" type="ORF">SFMTTN_0683</name>
</gene>
<evidence type="ECO:0000256" key="6">
    <source>
        <dbReference type="ARBA" id="ARBA00049117"/>
    </source>
</evidence>
<dbReference type="PANTHER" id="PTHR13748:SF62">
    <property type="entry name" value="COBW DOMAIN-CONTAINING PROTEIN"/>
    <property type="match status" value="1"/>
</dbReference>
<proteinExistence type="inferred from homology"/>
<evidence type="ECO:0000256" key="3">
    <source>
        <dbReference type="ARBA" id="ARBA00023186"/>
    </source>
</evidence>
<dbReference type="Gene3D" id="3.30.1220.10">
    <property type="entry name" value="CobW-like, C-terminal domain"/>
    <property type="match status" value="1"/>
</dbReference>
<protein>
    <recommendedName>
        <fullName evidence="7">CobW C-terminal domain-containing protein</fullName>
    </recommendedName>
</protein>
<dbReference type="SUPFAM" id="SSF90002">
    <property type="entry name" value="Hypothetical protein YjiA, C-terminal domain"/>
    <property type="match status" value="1"/>
</dbReference>
<feature type="domain" description="CobW C-terminal" evidence="7">
    <location>
        <begin position="245"/>
        <end position="339"/>
    </location>
</feature>
<evidence type="ECO:0000313" key="9">
    <source>
        <dbReference type="Proteomes" id="UP000286806"/>
    </source>
</evidence>
<evidence type="ECO:0000256" key="2">
    <source>
        <dbReference type="ARBA" id="ARBA00022801"/>
    </source>
</evidence>
<keyword evidence="1" id="KW-0547">Nucleotide-binding</keyword>
<dbReference type="InterPro" id="IPR036627">
    <property type="entry name" value="CobW-likC_sf"/>
</dbReference>
<dbReference type="RefSeq" id="WP_124703714.1">
    <property type="nucleotide sequence ID" value="NZ_BGOW01000003.1"/>
</dbReference>
<dbReference type="OrthoDB" id="9808822at2"/>
<evidence type="ECO:0000256" key="5">
    <source>
        <dbReference type="ARBA" id="ARBA00045658"/>
    </source>
</evidence>
<dbReference type="AlphaFoldDB" id="A0A401JB41"/>
<dbReference type="Pfam" id="PF02492">
    <property type="entry name" value="cobW"/>
    <property type="match status" value="1"/>
</dbReference>
<dbReference type="PANTHER" id="PTHR13748">
    <property type="entry name" value="COBW-RELATED"/>
    <property type="match status" value="1"/>
</dbReference>
<dbReference type="Pfam" id="PF07683">
    <property type="entry name" value="CobW_C"/>
    <property type="match status" value="1"/>
</dbReference>
<dbReference type="InterPro" id="IPR011629">
    <property type="entry name" value="CobW-like_C"/>
</dbReference>
<keyword evidence="3" id="KW-0143">Chaperone</keyword>
<accession>A0A401JB41</accession>
<reference evidence="8 9" key="1">
    <citation type="journal article" date="2019" name="Front. Microbiol.">
        <title>Genomes of Neutrophilic Sulfur-Oxidizing Chemolithoautotrophs Representing 9 Proteobacterial Species From 8 Genera.</title>
        <authorList>
            <person name="Watanabe T."/>
            <person name="Kojima H."/>
            <person name="Umezawa K."/>
            <person name="Hori C."/>
            <person name="Takasuka T.E."/>
            <person name="Kato Y."/>
            <person name="Fukui M."/>
        </authorList>
    </citation>
    <scope>NUCLEOTIDE SEQUENCE [LARGE SCALE GENOMIC DNA]</scope>
    <source>
        <strain evidence="8 9">TTN</strain>
    </source>
</reference>
<evidence type="ECO:0000313" key="8">
    <source>
        <dbReference type="EMBL" id="GBL44882.1"/>
    </source>
</evidence>
<keyword evidence="2" id="KW-0378">Hydrolase</keyword>
<dbReference type="GO" id="GO:0000166">
    <property type="term" value="F:nucleotide binding"/>
    <property type="evidence" value="ECO:0007669"/>
    <property type="project" value="UniProtKB-KW"/>
</dbReference>
<dbReference type="GO" id="GO:0016787">
    <property type="term" value="F:hydrolase activity"/>
    <property type="evidence" value="ECO:0007669"/>
    <property type="project" value="UniProtKB-KW"/>
</dbReference>
<dbReference type="InterPro" id="IPR003495">
    <property type="entry name" value="CobW/HypB/UreG_nucleotide-bd"/>
</dbReference>
<dbReference type="SUPFAM" id="SSF52540">
    <property type="entry name" value="P-loop containing nucleoside triphosphate hydrolases"/>
    <property type="match status" value="1"/>
</dbReference>
<dbReference type="SMART" id="SM00833">
    <property type="entry name" value="CobW_C"/>
    <property type="match status" value="1"/>
</dbReference>
<dbReference type="Gene3D" id="3.40.50.300">
    <property type="entry name" value="P-loop containing nucleotide triphosphate hydrolases"/>
    <property type="match status" value="1"/>
</dbReference>
<sequence>MFPTPIPVSLLTGFLGSGKTTLLNQLIRQLPRSAIIMNEFGEIGLDHQLLQKTDGPLALLSGGCICCTVVGSLSPTLKNLFMASSRGEIPQFERVIIETTGIADPAPILDTLINERWIAARFQLNSVVTTVDAVLGEQQLDSYFEAVKQVAVADRLLLTKTDLADQAACTALQMRLATLNPGAPIITVQHGQVDAALILNAGLYDPSSKTSDVNKWLNASHYRPAAATTLIGRPRAEEAVHDNRIRSFSVTFAEPLEWMGIYAALQMLLSFRAKSLLRMKAIVNLKGKDKPTVLHAVQHVLYPPAELPEWPDESRQSRFVFIVADMDADMVQHMLSEFHSAYASGQLPIPADPAS</sequence>
<comment type="similarity">
    <text evidence="4">Belongs to the SIMIBI class G3E GTPase family. ZNG1 subfamily.</text>
</comment>
<evidence type="ECO:0000256" key="4">
    <source>
        <dbReference type="ARBA" id="ARBA00034320"/>
    </source>
</evidence>
<keyword evidence="9" id="KW-1185">Reference proteome</keyword>
<dbReference type="InterPro" id="IPR027417">
    <property type="entry name" value="P-loop_NTPase"/>
</dbReference>
<organism evidence="8 9">
    <name type="scientific">Sulfuriferula multivorans</name>
    <dbReference type="NCBI Taxonomy" id="1559896"/>
    <lineage>
        <taxon>Bacteria</taxon>
        <taxon>Pseudomonadati</taxon>
        <taxon>Pseudomonadota</taxon>
        <taxon>Betaproteobacteria</taxon>
        <taxon>Nitrosomonadales</taxon>
        <taxon>Sulfuricellaceae</taxon>
        <taxon>Sulfuriferula</taxon>
    </lineage>
</organism>